<dbReference type="Pfam" id="PF12728">
    <property type="entry name" value="HTH_17"/>
    <property type="match status" value="1"/>
</dbReference>
<protein>
    <submittedName>
        <fullName evidence="3">Helix-turn-helix transcriptional regulator</fullName>
    </submittedName>
</protein>
<comment type="caution">
    <text evidence="3">The sequence shown here is derived from an EMBL/GenBank/DDBJ whole genome shotgun (WGS) entry which is preliminary data.</text>
</comment>
<feature type="domain" description="PBP" evidence="1">
    <location>
        <begin position="91"/>
        <end position="281"/>
    </location>
</feature>
<dbReference type="PANTHER" id="PTHR38431:SF1">
    <property type="entry name" value="BLL2305 PROTEIN"/>
    <property type="match status" value="1"/>
</dbReference>
<reference evidence="3" key="1">
    <citation type="submission" date="2023-12" db="EMBL/GenBank/DDBJ databases">
        <title>Fervidustalea candida gen. nov., sp. nov., a novel member of the family Paenibacillaceae isolated from a geothermal area.</title>
        <authorList>
            <person name="Li W.-J."/>
            <person name="Jiao J.-Y."/>
            <person name="Chen Y."/>
        </authorList>
    </citation>
    <scope>NUCLEOTIDE SEQUENCE</scope>
    <source>
        <strain evidence="3">SYSU GA230002</strain>
    </source>
</reference>
<dbReference type="InterPro" id="IPR024370">
    <property type="entry name" value="PBP_domain"/>
</dbReference>
<dbReference type="Proteomes" id="UP001310386">
    <property type="component" value="Unassembled WGS sequence"/>
</dbReference>
<dbReference type="PANTHER" id="PTHR38431">
    <property type="entry name" value="BLL2305 PROTEIN"/>
    <property type="match status" value="1"/>
</dbReference>
<dbReference type="RefSeq" id="WP_371755729.1">
    <property type="nucleotide sequence ID" value="NZ_JAYJLD010000041.1"/>
</dbReference>
<keyword evidence="4" id="KW-1185">Reference proteome</keyword>
<evidence type="ECO:0000313" key="3">
    <source>
        <dbReference type="EMBL" id="MEB3103600.1"/>
    </source>
</evidence>
<proteinExistence type="predicted"/>
<organism evidence="3 4">
    <name type="scientific">Ferviditalea candida</name>
    <dbReference type="NCBI Taxonomy" id="3108399"/>
    <lineage>
        <taxon>Bacteria</taxon>
        <taxon>Bacillati</taxon>
        <taxon>Bacillota</taxon>
        <taxon>Bacilli</taxon>
        <taxon>Bacillales</taxon>
        <taxon>Paenibacillaceae</taxon>
        <taxon>Ferviditalea</taxon>
    </lineage>
</organism>
<dbReference type="SUPFAM" id="SSF53850">
    <property type="entry name" value="Periplasmic binding protein-like II"/>
    <property type="match status" value="1"/>
</dbReference>
<dbReference type="EMBL" id="JAYJLD010000041">
    <property type="protein sequence ID" value="MEB3103600.1"/>
    <property type="molecule type" value="Genomic_DNA"/>
</dbReference>
<dbReference type="InterPro" id="IPR010093">
    <property type="entry name" value="SinI_DNA-bd"/>
</dbReference>
<dbReference type="NCBIfam" id="TIGR01764">
    <property type="entry name" value="excise"/>
    <property type="match status" value="1"/>
</dbReference>
<evidence type="ECO:0000259" key="1">
    <source>
        <dbReference type="Pfam" id="PF12727"/>
    </source>
</evidence>
<accession>A0ABU5ZM71</accession>
<name>A0ABU5ZM71_9BACL</name>
<dbReference type="Pfam" id="PF12727">
    <property type="entry name" value="PBP_like"/>
    <property type="match status" value="1"/>
</dbReference>
<sequence length="307" mass="34014">MTNDSSYTTDEISKLLKISKLTVYDLIKKGELPAYRVGKQMRVDAADLDAYKMKSKGGTVLPPRAEAEQVYPGVRPIVITGQDISLDSLAKHIEKKTKNYRPLRSYAGSMDSLIAMYRGEADIVSIHLLDGDSGEYNLPYVRKILVGFSYIVINLMSRTAGIYMQKGNPRKIRSWSDLQQPGLRIVNREKGSGARVLFDEQLRLHGIPTAAINGYETEESSHMGVAGKVAIGEADAGVGIEKAAMLVGVDFIPLIRERYDLIILKNRQNSELIEVLKSILQSEAFHRELTSIGGYDLSSTGKVFLET</sequence>
<dbReference type="InterPro" id="IPR041657">
    <property type="entry name" value="HTH_17"/>
</dbReference>
<gene>
    <name evidence="3" type="ORF">VF724_18345</name>
</gene>
<evidence type="ECO:0000259" key="2">
    <source>
        <dbReference type="Pfam" id="PF12728"/>
    </source>
</evidence>
<evidence type="ECO:0000313" key="4">
    <source>
        <dbReference type="Proteomes" id="UP001310386"/>
    </source>
</evidence>
<feature type="domain" description="Helix-turn-helix" evidence="2">
    <location>
        <begin position="7"/>
        <end position="52"/>
    </location>
</feature>
<dbReference type="Gene3D" id="3.40.190.10">
    <property type="entry name" value="Periplasmic binding protein-like II"/>
    <property type="match status" value="1"/>
</dbReference>